<comment type="catalytic activity">
    <reaction evidence="14">
        <text>uridine(34) in tRNA + acetyl-CoA + S-adenosyl-L-methionine + H2O = 5-(carboxymethyl)uridine(34) in tRNA + 5'-deoxyadenosine + L-methionine + CoA + 2 H(+)</text>
        <dbReference type="Rhea" id="RHEA:61020"/>
        <dbReference type="Rhea" id="RHEA-COMP:10407"/>
        <dbReference type="Rhea" id="RHEA-COMP:11727"/>
        <dbReference type="ChEBI" id="CHEBI:15377"/>
        <dbReference type="ChEBI" id="CHEBI:15378"/>
        <dbReference type="ChEBI" id="CHEBI:17319"/>
        <dbReference type="ChEBI" id="CHEBI:57287"/>
        <dbReference type="ChEBI" id="CHEBI:57288"/>
        <dbReference type="ChEBI" id="CHEBI:57844"/>
        <dbReference type="ChEBI" id="CHEBI:59789"/>
        <dbReference type="ChEBI" id="CHEBI:65315"/>
        <dbReference type="ChEBI" id="CHEBI:74882"/>
        <dbReference type="EC" id="2.3.1.311"/>
    </reaction>
    <physiologicalReaction direction="left-to-right" evidence="14">
        <dbReference type="Rhea" id="RHEA:61021"/>
    </physiologicalReaction>
</comment>
<dbReference type="EMBL" id="JAWDKB010000001">
    <property type="protein sequence ID" value="MDV0442763.1"/>
    <property type="molecule type" value="Genomic_DNA"/>
</dbReference>
<keyword evidence="3" id="KW-0004">4Fe-4S</keyword>
<reference evidence="17 18" key="1">
    <citation type="submission" date="2023-06" db="EMBL/GenBank/DDBJ databases">
        <title>Genome sequence of Methancorpusculaceae sp. Cs1.</title>
        <authorList>
            <person name="Protasov E."/>
            <person name="Platt K."/>
            <person name="Poehlein A."/>
            <person name="Daniel R."/>
            <person name="Brune A."/>
        </authorList>
    </citation>
    <scope>NUCLEOTIDE SEQUENCE [LARGE SCALE GENOMIC DNA]</scope>
    <source>
        <strain evidence="17 18">Cs1</strain>
    </source>
</reference>
<evidence type="ECO:0000256" key="7">
    <source>
        <dbReference type="ARBA" id="ARBA00022694"/>
    </source>
</evidence>
<dbReference type="SFLD" id="SFLDS00029">
    <property type="entry name" value="Radical_SAM"/>
    <property type="match status" value="1"/>
</dbReference>
<evidence type="ECO:0000256" key="11">
    <source>
        <dbReference type="ARBA" id="ARBA00023014"/>
    </source>
</evidence>
<dbReference type="InterPro" id="IPR016181">
    <property type="entry name" value="Acyl_CoA_acyltransferase"/>
</dbReference>
<evidence type="ECO:0000256" key="13">
    <source>
        <dbReference type="ARBA" id="ARBA00044771"/>
    </source>
</evidence>
<evidence type="ECO:0000313" key="18">
    <source>
        <dbReference type="Proteomes" id="UP001283212"/>
    </source>
</evidence>
<keyword evidence="11 15" id="KW-0411">Iron-sulfur</keyword>
<evidence type="ECO:0000256" key="10">
    <source>
        <dbReference type="ARBA" id="ARBA00023004"/>
    </source>
</evidence>
<protein>
    <recommendedName>
        <fullName evidence="13">tRNA carboxymethyluridine synthase</fullName>
        <ecNumber evidence="13">2.3.1.311</ecNumber>
    </recommendedName>
</protein>
<dbReference type="Pfam" id="PF23613">
    <property type="entry name" value="ELP3_N"/>
    <property type="match status" value="1"/>
</dbReference>
<evidence type="ECO:0000256" key="5">
    <source>
        <dbReference type="ARBA" id="ARBA00022679"/>
    </source>
</evidence>
<organism evidence="17 18">
    <name type="scientific">Methanorbis rubei</name>
    <dbReference type="NCBI Taxonomy" id="3028300"/>
    <lineage>
        <taxon>Archaea</taxon>
        <taxon>Methanobacteriati</taxon>
        <taxon>Methanobacteriota</taxon>
        <taxon>Stenosarchaea group</taxon>
        <taxon>Methanomicrobia</taxon>
        <taxon>Methanomicrobiales</taxon>
        <taxon>Methanocorpusculaceae</taxon>
        <taxon>Methanorbis</taxon>
    </lineage>
</organism>
<dbReference type="InterPro" id="IPR006638">
    <property type="entry name" value="Elp3/MiaA/NifB-like_rSAM"/>
</dbReference>
<evidence type="ECO:0000256" key="12">
    <source>
        <dbReference type="ARBA" id="ARBA00023315"/>
    </source>
</evidence>
<dbReference type="InterPro" id="IPR058240">
    <property type="entry name" value="rSAM_sf"/>
</dbReference>
<keyword evidence="10 15" id="KW-0408">Iron</keyword>
<dbReference type="PANTHER" id="PTHR11135:SF7">
    <property type="entry name" value="TRNA URIDINE(34) ACETYLTRANSFERASE"/>
    <property type="match status" value="1"/>
</dbReference>
<dbReference type="CDD" id="cd01335">
    <property type="entry name" value="Radical_SAM"/>
    <property type="match status" value="1"/>
</dbReference>
<evidence type="ECO:0000256" key="3">
    <source>
        <dbReference type="ARBA" id="ARBA00022485"/>
    </source>
</evidence>
<comment type="caution">
    <text evidence="17">The sequence shown here is derived from an EMBL/GenBank/DDBJ whole genome shotgun (WGS) entry which is preliminary data.</text>
</comment>
<keyword evidence="7" id="KW-0819">tRNA processing</keyword>
<evidence type="ECO:0000256" key="4">
    <source>
        <dbReference type="ARBA" id="ARBA00022555"/>
    </source>
</evidence>
<evidence type="ECO:0000256" key="6">
    <source>
        <dbReference type="ARBA" id="ARBA00022691"/>
    </source>
</evidence>
<dbReference type="GO" id="GO:0005737">
    <property type="term" value="C:cytoplasm"/>
    <property type="evidence" value="ECO:0007669"/>
    <property type="project" value="TreeGrafter"/>
</dbReference>
<name>A0AAE4MFF3_9EURY</name>
<comment type="pathway">
    <text evidence="1">tRNA modification.</text>
</comment>
<evidence type="ECO:0000256" key="9">
    <source>
        <dbReference type="ARBA" id="ARBA00022884"/>
    </source>
</evidence>
<dbReference type="NCBIfam" id="TIGR01211">
    <property type="entry name" value="ELP3"/>
    <property type="match status" value="1"/>
</dbReference>
<dbReference type="GO" id="GO:0046872">
    <property type="term" value="F:metal ion binding"/>
    <property type="evidence" value="ECO:0007669"/>
    <property type="project" value="UniProtKB-KW"/>
</dbReference>
<keyword evidence="8 15" id="KW-0479">Metal-binding</keyword>
<dbReference type="Pfam" id="PF04055">
    <property type="entry name" value="Radical_SAM"/>
    <property type="match status" value="1"/>
</dbReference>
<dbReference type="EC" id="2.3.1.311" evidence="13"/>
<dbReference type="GO" id="GO:0051539">
    <property type="term" value="F:4 iron, 4 sulfur cluster binding"/>
    <property type="evidence" value="ECO:0007669"/>
    <property type="project" value="UniProtKB-KW"/>
</dbReference>
<dbReference type="InterPro" id="IPR007197">
    <property type="entry name" value="rSAM"/>
</dbReference>
<keyword evidence="6" id="KW-0949">S-adenosyl-L-methionine</keyword>
<evidence type="ECO:0000256" key="1">
    <source>
        <dbReference type="ARBA" id="ARBA00005217"/>
    </source>
</evidence>
<gene>
    <name evidence="17" type="ORF">McpCs1_01080</name>
</gene>
<keyword evidence="12 17" id="KW-0012">Acyltransferase</keyword>
<dbReference type="PIRSF" id="PIRSF005669">
    <property type="entry name" value="Hist_AcTrfase_ELP3"/>
    <property type="match status" value="1"/>
</dbReference>
<dbReference type="SUPFAM" id="SSF55729">
    <property type="entry name" value="Acyl-CoA N-acyltransferases (Nat)"/>
    <property type="match status" value="1"/>
</dbReference>
<dbReference type="Pfam" id="PF16199">
    <property type="entry name" value="Radical_SAM_C"/>
    <property type="match status" value="1"/>
</dbReference>
<dbReference type="AlphaFoldDB" id="A0AAE4MFF3"/>
<dbReference type="InterPro" id="IPR034687">
    <property type="entry name" value="ELP3-like"/>
</dbReference>
<dbReference type="PANTHER" id="PTHR11135">
    <property type="entry name" value="HISTONE ACETYLTRANSFERASE-RELATED"/>
    <property type="match status" value="1"/>
</dbReference>
<evidence type="ECO:0000259" key="16">
    <source>
        <dbReference type="SMART" id="SM00729"/>
    </source>
</evidence>
<evidence type="ECO:0000256" key="14">
    <source>
        <dbReference type="ARBA" id="ARBA00047372"/>
    </source>
</evidence>
<feature type="binding site" evidence="15">
    <location>
        <position position="96"/>
    </location>
    <ligand>
        <name>[4Fe-4S] cluster</name>
        <dbReference type="ChEBI" id="CHEBI:49883"/>
        <note>4Fe-4S-S-AdoMet</note>
    </ligand>
</feature>
<evidence type="ECO:0000256" key="15">
    <source>
        <dbReference type="PIRSR" id="PIRSR005669-1"/>
    </source>
</evidence>
<keyword evidence="5 17" id="KW-0808">Transferase</keyword>
<comment type="similarity">
    <text evidence="2">Belongs to the ELP3 family.</text>
</comment>
<dbReference type="GO" id="GO:0000049">
    <property type="term" value="F:tRNA binding"/>
    <property type="evidence" value="ECO:0007669"/>
    <property type="project" value="UniProtKB-KW"/>
</dbReference>
<keyword evidence="18" id="KW-1185">Reference proteome</keyword>
<comment type="cofactor">
    <cofactor evidence="15">
        <name>[4Fe-4S] cluster</name>
        <dbReference type="ChEBI" id="CHEBI:49883"/>
    </cofactor>
    <text evidence="15">Binds 1 [4Fe-4S] cluster. The cluster is coordinated with 3 cysteines and an exchangeable S-adenosyl-L-methionine.</text>
</comment>
<evidence type="ECO:0000256" key="2">
    <source>
        <dbReference type="ARBA" id="ARBA00005494"/>
    </source>
</evidence>
<dbReference type="SFLD" id="SFLDF00344">
    <property type="entry name" value="ELP3-like"/>
    <property type="match status" value="1"/>
</dbReference>
<dbReference type="InterPro" id="IPR056591">
    <property type="entry name" value="ELP3-like_N"/>
</dbReference>
<proteinExistence type="inferred from homology"/>
<evidence type="ECO:0000313" key="17">
    <source>
        <dbReference type="EMBL" id="MDV0442763.1"/>
    </source>
</evidence>
<feature type="domain" description="Elp3/MiaA/NifB-like radical SAM core" evidence="16">
    <location>
        <begin position="86"/>
        <end position="347"/>
    </location>
</feature>
<dbReference type="InterPro" id="IPR032432">
    <property type="entry name" value="Radical_SAM_C"/>
</dbReference>
<dbReference type="Proteomes" id="UP001283212">
    <property type="component" value="Unassembled WGS sequence"/>
</dbReference>
<sequence>MSLRNTKLVPNIAMDEHDIFREIISLIFSSPNPDIQSIKLAVCRKYSLDVMPKNSAVLAAAEPDEYERVRTVLLVKPTRTLSGVAPVAVMTSPCACPHGKCLPCPGGPDHIFQSPQSYTGEEPAALRARQNEYDPYRQVIARLGQFKLLGHHTDKVELIVMGGTMTAREPSYQEWFVSECLRGMNEFSGQTSHASDFAELMVENESSDVRCIATTFETRPDWCREDHINRMLDLGVTKVELGFQHTDDELLLANKRGHTVADSVEANRLLRDAGIKVGFHVMPNLYMSTIERDRQMFDTLFTDPRFCPDFLKIYPTLVTPGAELEELWKAGVYQTYDEDELVDLLAYAKERLPEYVRLQRIQRDIPAKLIVSGSIHGHIRQMAQKRLAENKKQCHCIRCREIGRRPSRAVEEDKTQVYECCGGTEHFLSTTAGDALIGFVRLRYPGQVFRSELDGAALVRELHVYGSIVPLGEHGEGDDRQHRSYGQNLLSRAEQTAKDAGYSRIAVMSGVGVRPYYRKQGYLRSGPYMIKTL</sequence>
<accession>A0AAE4MFF3</accession>
<evidence type="ECO:0000256" key="8">
    <source>
        <dbReference type="ARBA" id="ARBA00022723"/>
    </source>
</evidence>
<dbReference type="GO" id="GO:0106261">
    <property type="term" value="F:tRNA uridine(34) acetyltransferase activity"/>
    <property type="evidence" value="ECO:0007669"/>
    <property type="project" value="UniProtKB-EC"/>
</dbReference>
<keyword evidence="4" id="KW-0820">tRNA-binding</keyword>
<feature type="binding site" evidence="15">
    <location>
        <position position="104"/>
    </location>
    <ligand>
        <name>[4Fe-4S] cluster</name>
        <dbReference type="ChEBI" id="CHEBI:49883"/>
        <note>4Fe-4S-S-AdoMet</note>
    </ligand>
</feature>
<feature type="binding site" evidence="15">
    <location>
        <position position="101"/>
    </location>
    <ligand>
        <name>[4Fe-4S] cluster</name>
        <dbReference type="ChEBI" id="CHEBI:49883"/>
        <note>4Fe-4S-S-AdoMet</note>
    </ligand>
</feature>
<dbReference type="SUPFAM" id="SSF102114">
    <property type="entry name" value="Radical SAM enzymes"/>
    <property type="match status" value="1"/>
</dbReference>
<dbReference type="InterPro" id="IPR039661">
    <property type="entry name" value="ELP3"/>
</dbReference>
<dbReference type="SFLD" id="SFLDG01086">
    <property type="entry name" value="elongater_protein-like"/>
    <property type="match status" value="1"/>
</dbReference>
<keyword evidence="9" id="KW-0694">RNA-binding</keyword>
<dbReference type="GO" id="GO:0002926">
    <property type="term" value="P:tRNA wobble base 5-methoxycarbonylmethyl-2-thiouridinylation"/>
    <property type="evidence" value="ECO:0007669"/>
    <property type="project" value="TreeGrafter"/>
</dbReference>
<dbReference type="Gene3D" id="3.40.630.30">
    <property type="match status" value="1"/>
</dbReference>
<dbReference type="SMART" id="SM00729">
    <property type="entry name" value="Elp3"/>
    <property type="match status" value="1"/>
</dbReference>